<dbReference type="RefSeq" id="WP_274359170.1">
    <property type="nucleotide sequence ID" value="NZ_CP118101.1"/>
</dbReference>
<name>A0AAX3MYL5_9BACL</name>
<dbReference type="Proteomes" id="UP001220962">
    <property type="component" value="Chromosome"/>
</dbReference>
<accession>A0AAX3MYL5</accession>
<evidence type="ECO:0000313" key="1">
    <source>
        <dbReference type="EMBL" id="WDH82511.1"/>
    </source>
</evidence>
<dbReference type="EMBL" id="CP118101">
    <property type="protein sequence ID" value="WDH82511.1"/>
    <property type="molecule type" value="Genomic_DNA"/>
</dbReference>
<organism evidence="1 2">
    <name type="scientific">Paenibacillus urinalis</name>
    <dbReference type="NCBI Taxonomy" id="521520"/>
    <lineage>
        <taxon>Bacteria</taxon>
        <taxon>Bacillati</taxon>
        <taxon>Bacillota</taxon>
        <taxon>Bacilli</taxon>
        <taxon>Bacillales</taxon>
        <taxon>Paenibacillaceae</taxon>
        <taxon>Paenibacillus</taxon>
    </lineage>
</organism>
<dbReference type="InterPro" id="IPR025916">
    <property type="entry name" value="YdjO"/>
</dbReference>
<evidence type="ECO:0000313" key="2">
    <source>
        <dbReference type="Proteomes" id="UP001220962"/>
    </source>
</evidence>
<gene>
    <name evidence="1" type="ORF">PUW23_24205</name>
</gene>
<protein>
    <submittedName>
        <fullName evidence="1">Cold-shock protein</fullName>
    </submittedName>
</protein>
<proteinExistence type="predicted"/>
<reference evidence="1" key="1">
    <citation type="submission" date="2023-02" db="EMBL/GenBank/DDBJ databases">
        <title>Pathogen: clinical or host-associated sample.</title>
        <authorList>
            <person name="Hergert J."/>
            <person name="Casey R."/>
            <person name="Wagner J."/>
            <person name="Young E.L."/>
            <person name="Oakeson K.F."/>
        </authorList>
    </citation>
    <scope>NUCLEOTIDE SEQUENCE</scope>
    <source>
        <strain evidence="1">2022CK-00830</strain>
    </source>
</reference>
<dbReference type="Pfam" id="PF14169">
    <property type="entry name" value="YdjO"/>
    <property type="match status" value="1"/>
</dbReference>
<dbReference type="AlphaFoldDB" id="A0AAX3MYL5"/>
<sequence>MYRRQVTEEIPEENTKVWSCTNDDCKGWMRDDFTFESEPSCSLCSSPMERQIRMLPVLSNATSDLKAMKKG</sequence>